<protein>
    <recommendedName>
        <fullName evidence="2">Ubiquitin-like-conjugating enzyme ATG10</fullName>
    </recommendedName>
    <alternativeName>
        <fullName evidence="6">Autophagy-related protein 10</fullName>
    </alternativeName>
</protein>
<dbReference type="InterPro" id="IPR007135">
    <property type="entry name" value="Atg3/Atg10"/>
</dbReference>
<proteinExistence type="inferred from homology"/>
<keyword evidence="3" id="KW-0808">Transferase</keyword>
<sequence>MATLSNQGKIDISCWDGTISQHEFHTAASAFAERWNKFNAALPQCSWVARPISPYLSSTSKDEGYLSVENVIMFPTPAAESCYGGDDKEGEEELSCSRSQEDDFIDGATMLQNHDDASHHYDFHVVYNASYRVPVLYFRAYCSDGRTLVLDDVEKSIPAISAKLLMLSKWTFITQEDHPYLNCPWYTLHPCGTSEWMKMLFSHEPAVDDGGVAVAKYLVSWFSVAGQVFGLKIPFEMLSSIGN</sequence>
<dbReference type="PANTHER" id="PTHR14957:SF1">
    <property type="entry name" value="UBIQUITIN-LIKE-CONJUGATING ENZYME ATG10"/>
    <property type="match status" value="1"/>
</dbReference>
<evidence type="ECO:0000313" key="7">
    <source>
        <dbReference type="EMBL" id="CDP03989.1"/>
    </source>
</evidence>
<organism evidence="7 8">
    <name type="scientific">Coffea canephora</name>
    <name type="common">Robusta coffee</name>
    <dbReference type="NCBI Taxonomy" id="49390"/>
    <lineage>
        <taxon>Eukaryota</taxon>
        <taxon>Viridiplantae</taxon>
        <taxon>Streptophyta</taxon>
        <taxon>Embryophyta</taxon>
        <taxon>Tracheophyta</taxon>
        <taxon>Spermatophyta</taxon>
        <taxon>Magnoliopsida</taxon>
        <taxon>eudicotyledons</taxon>
        <taxon>Gunneridae</taxon>
        <taxon>Pentapetalae</taxon>
        <taxon>asterids</taxon>
        <taxon>lamiids</taxon>
        <taxon>Gentianales</taxon>
        <taxon>Rubiaceae</taxon>
        <taxon>Ixoroideae</taxon>
        <taxon>Gardenieae complex</taxon>
        <taxon>Bertiereae - Coffeeae clade</taxon>
        <taxon>Coffeeae</taxon>
        <taxon>Coffea</taxon>
    </lineage>
</organism>
<name>A0A068U727_COFCA</name>
<dbReference type="GO" id="GO:0032446">
    <property type="term" value="P:protein modification by small protein conjugation"/>
    <property type="evidence" value="ECO:0007669"/>
    <property type="project" value="TreeGrafter"/>
</dbReference>
<dbReference type="EMBL" id="HG739095">
    <property type="protein sequence ID" value="CDP03989.1"/>
    <property type="molecule type" value="Genomic_DNA"/>
</dbReference>
<accession>A0A068U727</accession>
<dbReference type="PANTHER" id="PTHR14957">
    <property type="entry name" value="UBIQUITIN-LIKE-CONJUGATING ENZYME ATG10"/>
    <property type="match status" value="1"/>
</dbReference>
<evidence type="ECO:0000256" key="5">
    <source>
        <dbReference type="ARBA" id="ARBA00023006"/>
    </source>
</evidence>
<dbReference type="AlphaFoldDB" id="A0A068U727"/>
<dbReference type="GO" id="GO:0000422">
    <property type="term" value="P:autophagy of mitochondrion"/>
    <property type="evidence" value="ECO:0007669"/>
    <property type="project" value="TreeGrafter"/>
</dbReference>
<dbReference type="OMA" id="DSKWTFI"/>
<dbReference type="Proteomes" id="UP000295252">
    <property type="component" value="Chromosome I"/>
</dbReference>
<evidence type="ECO:0000256" key="1">
    <source>
        <dbReference type="ARBA" id="ARBA00005696"/>
    </source>
</evidence>
<evidence type="ECO:0000256" key="3">
    <source>
        <dbReference type="ARBA" id="ARBA00022679"/>
    </source>
</evidence>
<dbReference type="FunCoup" id="A0A068U727">
    <property type="interactions" value="802"/>
</dbReference>
<dbReference type="InParanoid" id="A0A068U727"/>
<dbReference type="OrthoDB" id="4089664at2759"/>
<evidence type="ECO:0000256" key="6">
    <source>
        <dbReference type="ARBA" id="ARBA00029833"/>
    </source>
</evidence>
<evidence type="ECO:0000313" key="8">
    <source>
        <dbReference type="Proteomes" id="UP000295252"/>
    </source>
</evidence>
<dbReference type="STRING" id="49390.A0A068U727"/>
<gene>
    <name evidence="7" type="ORF">GSCOC_T00016508001</name>
</gene>
<dbReference type="GO" id="GO:0061651">
    <property type="term" value="F:Atg12 conjugating enzyme activity"/>
    <property type="evidence" value="ECO:0007669"/>
    <property type="project" value="TreeGrafter"/>
</dbReference>
<dbReference type="GO" id="GO:0000045">
    <property type="term" value="P:autophagosome assembly"/>
    <property type="evidence" value="ECO:0007669"/>
    <property type="project" value="TreeGrafter"/>
</dbReference>
<dbReference type="Gene3D" id="3.30.1460.50">
    <property type="match status" value="1"/>
</dbReference>
<keyword evidence="5" id="KW-0072">Autophagy</keyword>
<dbReference type="Pfam" id="PF03987">
    <property type="entry name" value="Autophagy_act_C"/>
    <property type="match status" value="1"/>
</dbReference>
<dbReference type="GO" id="GO:0005829">
    <property type="term" value="C:cytosol"/>
    <property type="evidence" value="ECO:0007669"/>
    <property type="project" value="TreeGrafter"/>
</dbReference>
<evidence type="ECO:0000256" key="2">
    <source>
        <dbReference type="ARBA" id="ARBA00021099"/>
    </source>
</evidence>
<keyword evidence="4" id="KW-0833">Ubl conjugation pathway</keyword>
<reference evidence="8" key="1">
    <citation type="journal article" date="2014" name="Science">
        <title>The coffee genome provides insight into the convergent evolution of caffeine biosynthesis.</title>
        <authorList>
            <person name="Denoeud F."/>
            <person name="Carretero-Paulet L."/>
            <person name="Dereeper A."/>
            <person name="Droc G."/>
            <person name="Guyot R."/>
            <person name="Pietrella M."/>
            <person name="Zheng C."/>
            <person name="Alberti A."/>
            <person name="Anthony F."/>
            <person name="Aprea G."/>
            <person name="Aury J.M."/>
            <person name="Bento P."/>
            <person name="Bernard M."/>
            <person name="Bocs S."/>
            <person name="Campa C."/>
            <person name="Cenci A."/>
            <person name="Combes M.C."/>
            <person name="Crouzillat D."/>
            <person name="Da Silva C."/>
            <person name="Daddiego L."/>
            <person name="De Bellis F."/>
            <person name="Dussert S."/>
            <person name="Garsmeur O."/>
            <person name="Gayraud T."/>
            <person name="Guignon V."/>
            <person name="Jahn K."/>
            <person name="Jamilloux V."/>
            <person name="Joet T."/>
            <person name="Labadie K."/>
            <person name="Lan T."/>
            <person name="Leclercq J."/>
            <person name="Lepelley M."/>
            <person name="Leroy T."/>
            <person name="Li L.T."/>
            <person name="Librado P."/>
            <person name="Lopez L."/>
            <person name="Munoz A."/>
            <person name="Noel B."/>
            <person name="Pallavicini A."/>
            <person name="Perrotta G."/>
            <person name="Poncet V."/>
            <person name="Pot D."/>
            <person name="Priyono X."/>
            <person name="Rigoreau M."/>
            <person name="Rouard M."/>
            <person name="Rozas J."/>
            <person name="Tranchant-Dubreuil C."/>
            <person name="VanBuren R."/>
            <person name="Zhang Q."/>
            <person name="Andrade A.C."/>
            <person name="Argout X."/>
            <person name="Bertrand B."/>
            <person name="de Kochko A."/>
            <person name="Graziosi G."/>
            <person name="Henry R.J."/>
            <person name="Jayarama X."/>
            <person name="Ming R."/>
            <person name="Nagai C."/>
            <person name="Rounsley S."/>
            <person name="Sankoff D."/>
            <person name="Giuliano G."/>
            <person name="Albert V.A."/>
            <person name="Wincker P."/>
            <person name="Lashermes P."/>
        </authorList>
    </citation>
    <scope>NUCLEOTIDE SEQUENCE [LARGE SCALE GENOMIC DNA]</scope>
    <source>
        <strain evidence="8">cv. DH200-94</strain>
    </source>
</reference>
<evidence type="ECO:0000256" key="4">
    <source>
        <dbReference type="ARBA" id="ARBA00022786"/>
    </source>
</evidence>
<dbReference type="PhylomeDB" id="A0A068U727"/>
<dbReference type="Gramene" id="CDP03989">
    <property type="protein sequence ID" value="CDP03989"/>
    <property type="gene ID" value="GSCOC_T00016508001"/>
</dbReference>
<keyword evidence="8" id="KW-1185">Reference proteome</keyword>
<comment type="similarity">
    <text evidence="1">Belongs to the ATG10 family.</text>
</comment>